<dbReference type="InterPro" id="IPR036179">
    <property type="entry name" value="Ig-like_dom_sf"/>
</dbReference>
<dbReference type="AlphaFoldDB" id="A0AAW0WT36"/>
<dbReference type="Pfam" id="PF13927">
    <property type="entry name" value="Ig_3"/>
    <property type="match status" value="1"/>
</dbReference>
<feature type="non-terminal residue" evidence="2">
    <location>
        <position position="170"/>
    </location>
</feature>
<dbReference type="InterPro" id="IPR013783">
    <property type="entry name" value="Ig-like_fold"/>
</dbReference>
<evidence type="ECO:0000259" key="1">
    <source>
        <dbReference type="PROSITE" id="PS50835"/>
    </source>
</evidence>
<accession>A0AAW0WT36</accession>
<dbReference type="CDD" id="cd00096">
    <property type="entry name" value="Ig"/>
    <property type="match status" value="1"/>
</dbReference>
<dbReference type="Gene3D" id="2.60.40.10">
    <property type="entry name" value="Immunoglobulins"/>
    <property type="match status" value="2"/>
</dbReference>
<dbReference type="InterPro" id="IPR007110">
    <property type="entry name" value="Ig-like_dom"/>
</dbReference>
<dbReference type="Proteomes" id="UP001445076">
    <property type="component" value="Unassembled WGS sequence"/>
</dbReference>
<feature type="domain" description="Ig-like" evidence="1">
    <location>
        <begin position="36"/>
        <end position="135"/>
    </location>
</feature>
<reference evidence="2 3" key="1">
    <citation type="journal article" date="2024" name="BMC Genomics">
        <title>Genome assembly of redclaw crayfish (Cherax quadricarinatus) provides insights into its immune adaptation and hypoxia tolerance.</title>
        <authorList>
            <person name="Liu Z."/>
            <person name="Zheng J."/>
            <person name="Li H."/>
            <person name="Fang K."/>
            <person name="Wang S."/>
            <person name="He J."/>
            <person name="Zhou D."/>
            <person name="Weng S."/>
            <person name="Chi M."/>
            <person name="Gu Z."/>
            <person name="He J."/>
            <person name="Li F."/>
            <person name="Wang M."/>
        </authorList>
    </citation>
    <scope>NUCLEOTIDE SEQUENCE [LARGE SCALE GENOMIC DNA]</scope>
    <source>
        <strain evidence="2">ZL_2023a</strain>
    </source>
</reference>
<gene>
    <name evidence="2" type="ORF">OTU49_008079</name>
</gene>
<sequence length="170" mass="19086">LSPVEAKDQGIYTCRVDFLSSPTHNTVVNLTVIEPPEKLVIYNGDGVVVRRKIGPVNEGTPLTLSCVVMGGRPPPSVTWWSERVLEERNFEVTREGHVRSDLKLAEVTRAHHLKTYTCQAQNNNQQKLMEEVTIDMNLRPLSVRIKVPEDPLIAGRHYTFTCESLGSKPP</sequence>
<dbReference type="PANTHER" id="PTHR23278">
    <property type="entry name" value="SIDESTEP PROTEIN"/>
    <property type="match status" value="1"/>
</dbReference>
<dbReference type="SUPFAM" id="SSF48726">
    <property type="entry name" value="Immunoglobulin"/>
    <property type="match status" value="2"/>
</dbReference>
<evidence type="ECO:0000313" key="2">
    <source>
        <dbReference type="EMBL" id="KAK8730568.1"/>
    </source>
</evidence>
<feature type="non-terminal residue" evidence="2">
    <location>
        <position position="1"/>
    </location>
</feature>
<comment type="caution">
    <text evidence="2">The sequence shown here is derived from an EMBL/GenBank/DDBJ whole genome shotgun (WGS) entry which is preliminary data.</text>
</comment>
<keyword evidence="3" id="KW-1185">Reference proteome</keyword>
<name>A0AAW0WT36_CHEQU</name>
<protein>
    <recommendedName>
        <fullName evidence="1">Ig-like domain-containing protein</fullName>
    </recommendedName>
</protein>
<dbReference type="PROSITE" id="PS50835">
    <property type="entry name" value="IG_LIKE"/>
    <property type="match status" value="1"/>
</dbReference>
<dbReference type="PANTHER" id="PTHR23278:SF19">
    <property type="entry name" value="OBSCURIN"/>
    <property type="match status" value="1"/>
</dbReference>
<dbReference type="EMBL" id="JARKIK010000064">
    <property type="protein sequence ID" value="KAK8730568.1"/>
    <property type="molecule type" value="Genomic_DNA"/>
</dbReference>
<proteinExistence type="predicted"/>
<evidence type="ECO:0000313" key="3">
    <source>
        <dbReference type="Proteomes" id="UP001445076"/>
    </source>
</evidence>
<organism evidence="2 3">
    <name type="scientific">Cherax quadricarinatus</name>
    <name type="common">Australian red claw crayfish</name>
    <dbReference type="NCBI Taxonomy" id="27406"/>
    <lineage>
        <taxon>Eukaryota</taxon>
        <taxon>Metazoa</taxon>
        <taxon>Ecdysozoa</taxon>
        <taxon>Arthropoda</taxon>
        <taxon>Crustacea</taxon>
        <taxon>Multicrustacea</taxon>
        <taxon>Malacostraca</taxon>
        <taxon>Eumalacostraca</taxon>
        <taxon>Eucarida</taxon>
        <taxon>Decapoda</taxon>
        <taxon>Pleocyemata</taxon>
        <taxon>Astacidea</taxon>
        <taxon>Parastacoidea</taxon>
        <taxon>Parastacidae</taxon>
        <taxon>Cherax</taxon>
    </lineage>
</organism>